<evidence type="ECO:0008006" key="3">
    <source>
        <dbReference type="Google" id="ProtNLM"/>
    </source>
</evidence>
<evidence type="ECO:0000313" key="1">
    <source>
        <dbReference type="EMBL" id="VDI16713.1"/>
    </source>
</evidence>
<comment type="caution">
    <text evidence="1">The sequence shown here is derived from an EMBL/GenBank/DDBJ whole genome shotgun (WGS) entry which is preliminary data.</text>
</comment>
<proteinExistence type="predicted"/>
<protein>
    <recommendedName>
        <fullName evidence="3">SAM domain-containing protein</fullName>
    </recommendedName>
</protein>
<reference evidence="1" key="1">
    <citation type="submission" date="2018-11" db="EMBL/GenBank/DDBJ databases">
        <authorList>
            <person name="Alioto T."/>
            <person name="Alioto T."/>
        </authorList>
    </citation>
    <scope>NUCLEOTIDE SEQUENCE</scope>
</reference>
<evidence type="ECO:0000313" key="2">
    <source>
        <dbReference type="Proteomes" id="UP000596742"/>
    </source>
</evidence>
<name>A0A8B6DC44_MYTGA</name>
<keyword evidence="2" id="KW-1185">Reference proteome</keyword>
<dbReference type="Proteomes" id="UP000596742">
    <property type="component" value="Unassembled WGS sequence"/>
</dbReference>
<dbReference type="OrthoDB" id="6151882at2759"/>
<dbReference type="PANTHER" id="PTHR16155">
    <property type="entry name" value="DED DOMAIN-CONTAINING PROTEIN"/>
    <property type="match status" value="1"/>
</dbReference>
<dbReference type="EMBL" id="UYJE01003120">
    <property type="protein sequence ID" value="VDI16713.1"/>
    <property type="molecule type" value="Genomic_DNA"/>
</dbReference>
<gene>
    <name evidence="1" type="ORF">MGAL_10B025061</name>
</gene>
<dbReference type="PANTHER" id="PTHR16155:SF19">
    <property type="entry name" value="DED DOMAIN-CONTAINING PROTEIN"/>
    <property type="match status" value="1"/>
</dbReference>
<accession>A0A8B6DC44</accession>
<organism evidence="1 2">
    <name type="scientific">Mytilus galloprovincialis</name>
    <name type="common">Mediterranean mussel</name>
    <dbReference type="NCBI Taxonomy" id="29158"/>
    <lineage>
        <taxon>Eukaryota</taxon>
        <taxon>Metazoa</taxon>
        <taxon>Spiralia</taxon>
        <taxon>Lophotrochozoa</taxon>
        <taxon>Mollusca</taxon>
        <taxon>Bivalvia</taxon>
        <taxon>Autobranchia</taxon>
        <taxon>Pteriomorphia</taxon>
        <taxon>Mytilida</taxon>
        <taxon>Mytiloidea</taxon>
        <taxon>Mytilidae</taxon>
        <taxon>Mytilinae</taxon>
        <taxon>Mytilus</taxon>
    </lineage>
</organism>
<dbReference type="GO" id="GO:0005737">
    <property type="term" value="C:cytoplasm"/>
    <property type="evidence" value="ECO:0007669"/>
    <property type="project" value="TreeGrafter"/>
</dbReference>
<sequence length="2145" mass="248737">MSFITSESHSRFLIHSKMNICRDEENETSMMVQTEAHSRTGTPLYLKRLNKRTELVFVDLISMDSLLSFLSNLETVGKKDILAVFYGRVLNANMLKRMQPYDQLEMLVKGRGGMLDASVSNVSEKSSVTEIMEWLKTVIGLTEVELSKFPGFRFLDGDSLFTYEDVRSFHTDLNIPIGLARKILYFRNNKCIEALNRNIVKWNVEDVRNFIREETFSQKSPEVDEICKLIIERYIDGSVMLSYKDHRELQNDLQNGENTLGIIYKRIFDRFNREAEKTTTASNYNVPLYTQPTGQEADNISMTQRKEETVQLDTKLKTLGADWISFLSEKLHLYPTAKISVGESPTIKSCNLNFFHCDWKNRNILERRLIFFVLSNECDFDIERAKKSVWDLIRKNMSLWQTHFSKRSKDEFTTSQKDDTLFHNKQPFALSKSPLKMRFLMEKQLSELSDIENTFLLIDKSVRQKDVHSYTSLIEKPYRKKGDFIKYSFSFNSKHKYWLFDQQDFSYGFKLQNLPVNVCGQMHDDYRKKCHEEKPITNVSTSTVRFGIDQYYSIPEKKLESDHFCRELPNEFGKTSKEKIPITDLEESLLAHGSTSTVHSDIELPYSLPENKLECDEIDIEHFPSETQINRSFKQDATDIQYIEGLTILPVEHDGSASYQCFEFKLVPDILIQKGTERTTSFILKETIRFACGCLNARKNGTIMYGIGDSIGQKSSYKHGEVVGIEIDKIPGDFREILTSSLIDAIEKCFEGHNCRVAAKCIGAPHFVPIACIKNIQKKFVIEIDIEPAHTFCKAEIFKINRSLIGCAGKDIEKSFTLYVREDQGTKKKVTTDEKLFIREMPDIIQKRTDDEKQMILLHPSQSVVPPMDKLRKFLCKGSNKFDKSIWPILVLGKPTNDQKENEQWVSSLKFIKYFSFHAVFDFDNDSNCNGLCSVYRHPKTSIIQDEKIFEDFSGNKLDLATKLGIPFDMKTVWIFCNGRTDIHPIKPCENKYNWSKLYSAGIRDAVIFYSQNDVIPKGRAVVIVLLFSNNFDGLKETFREIAVRFGWEQIVIIATESILSRFITEYVEDKKNIQECAVSGKGMTWEHINSTFVEVIDCEDQCNVYLPTASGAKVPADEKFIESLNEFHILSAKQCEMKQFKSDNELEVFASVKEEKFYRGERVDWFNFHFESHVLKRHCFDRLRSTIDNILKNNSTSNEREKKIVSTVIIAHEPGAGGTTLSRHILWEFHKVFRCAIISKITDRTAMNILALWQHKESCNKNPILLLIDELLPSDLTLEGLIRQLHMEYRANQSLDGLICCFLVCQRENEMNDEMLDSSMLVDRHGYIIELLKQKLTDEEVDWMHRQYAKLERNKGLEYKPEYLLPFMIMREGYNKEYIKKTIKGFLGQLDVESNEFELLEYASLLSAYVPTAKRSPAIFIPLECCDELMGSHVTNTVYWEKNMSSILKIFLIIEQKENASGMQIRMASPMLAHAVLQQVLDNKKECLSALTLRFLECSILQCSSYGKKIVLNFTKTMLVRRLKEEFSDDKTTSFAPLIEAIYEKEDWANAVNVLTKFFAIMEDSYVAQTVARLCSKFKDFEEATNWADKAVDISIDAKAKFFSHQIYAVILEEKFIHDRKKVNSLMPTEAVEYIALILRALDHFIIAGKLGKGPGVAAHILYSIMGVVQSILNCIEFMREKVILSSDVNLRNYFVDQNYQHDEIKIWNTLRPKLLTFENEGDKAFSEMEESLCFNTTFYAHDNMTTYSSTKKEHRLYKTGQYRYENYFKEFKSFFGEEKMEMPKHLIPELFNNWHRRRLLYLSGNSYMNICNILQQIRTRPNQFNSDNAIARCDEIKEHLSKITDKTPKDLSNLISVNIVLGLLGGTKKDSTKQIMAYCQHILKMRKGYESYAYFFICLFLWPSVEIDFEYDDTVFNDSLRNLIRKKNVKQGRSRESKKTYLKEEENITQPTSQFFLKNGKGFDSFCFRADIFVRAKGEAEFEPDRWDDITYKHNLKRLAGILKFVNGKPCICYSNEKSKRNPIIEIKKLRTGRTDDFLREEEVTFLLGFSIKGPIAFNVKLSRQAYLGMNQLSDVSSHNVQKLLEDETVESLQEKINLIPALKTKLRDGQNLSEEENDIVKNEEEIQLALGAKRRDPLINLC</sequence>